<proteinExistence type="predicted"/>
<gene>
    <name evidence="2" type="ORF">NPIL_293411</name>
</gene>
<dbReference type="OrthoDB" id="10512659at2759"/>
<dbReference type="AlphaFoldDB" id="A0A8X6UD76"/>
<evidence type="ECO:0000313" key="2">
    <source>
        <dbReference type="EMBL" id="GFU19462.1"/>
    </source>
</evidence>
<dbReference type="EMBL" id="BMAW01127048">
    <property type="protein sequence ID" value="GFU19462.1"/>
    <property type="molecule type" value="Genomic_DNA"/>
</dbReference>
<keyword evidence="3" id="KW-1185">Reference proteome</keyword>
<feature type="region of interest" description="Disordered" evidence="1">
    <location>
        <begin position="20"/>
        <end position="40"/>
    </location>
</feature>
<evidence type="ECO:0000313" key="3">
    <source>
        <dbReference type="Proteomes" id="UP000887013"/>
    </source>
</evidence>
<comment type="caution">
    <text evidence="2">The sequence shown here is derived from an EMBL/GenBank/DDBJ whole genome shotgun (WGS) entry which is preliminary data.</text>
</comment>
<accession>A0A8X6UD76</accession>
<sequence length="128" mass="13832">MVEHVRDRFPRVATLTTPGVPVAESPGGIQLEHSKASPVNEVPITEPGIVARLEEVIGGRVGGEDLDCFPLIHECRQLGNEVALHFVPENPDDQACAGRGHADWIGGPIDVEMVTGPLDEEPLKSERR</sequence>
<reference evidence="2" key="1">
    <citation type="submission" date="2020-08" db="EMBL/GenBank/DDBJ databases">
        <title>Multicomponent nature underlies the extraordinary mechanical properties of spider dragline silk.</title>
        <authorList>
            <person name="Kono N."/>
            <person name="Nakamura H."/>
            <person name="Mori M."/>
            <person name="Yoshida Y."/>
            <person name="Ohtoshi R."/>
            <person name="Malay A.D."/>
            <person name="Moran D.A.P."/>
            <person name="Tomita M."/>
            <person name="Numata K."/>
            <person name="Arakawa K."/>
        </authorList>
    </citation>
    <scope>NUCLEOTIDE SEQUENCE</scope>
</reference>
<protein>
    <submittedName>
        <fullName evidence="2">Uncharacterized protein</fullName>
    </submittedName>
</protein>
<organism evidence="2 3">
    <name type="scientific">Nephila pilipes</name>
    <name type="common">Giant wood spider</name>
    <name type="synonym">Nephila maculata</name>
    <dbReference type="NCBI Taxonomy" id="299642"/>
    <lineage>
        <taxon>Eukaryota</taxon>
        <taxon>Metazoa</taxon>
        <taxon>Ecdysozoa</taxon>
        <taxon>Arthropoda</taxon>
        <taxon>Chelicerata</taxon>
        <taxon>Arachnida</taxon>
        <taxon>Araneae</taxon>
        <taxon>Araneomorphae</taxon>
        <taxon>Entelegynae</taxon>
        <taxon>Araneoidea</taxon>
        <taxon>Nephilidae</taxon>
        <taxon>Nephila</taxon>
    </lineage>
</organism>
<name>A0A8X6UD76_NEPPI</name>
<dbReference type="Proteomes" id="UP000887013">
    <property type="component" value="Unassembled WGS sequence"/>
</dbReference>
<evidence type="ECO:0000256" key="1">
    <source>
        <dbReference type="SAM" id="MobiDB-lite"/>
    </source>
</evidence>